<sequence>MYLKHRNTGRLVEVLGLGDLYNPMHTALIGRYHYGEEVQEPERFDKNDLVFCSGEDLPRCWIDVHYRDEEARHHHG</sequence>
<accession>A0A5M8FPL7</accession>
<keyword evidence="1" id="KW-0808">Transferase</keyword>
<dbReference type="Proteomes" id="UP000322981">
    <property type="component" value="Unassembled WGS sequence"/>
</dbReference>
<proteinExistence type="predicted"/>
<evidence type="ECO:0000313" key="1">
    <source>
        <dbReference type="EMBL" id="KAA6186719.1"/>
    </source>
</evidence>
<keyword evidence="2" id="KW-1185">Reference proteome</keyword>
<evidence type="ECO:0000313" key="2">
    <source>
        <dbReference type="Proteomes" id="UP000322981"/>
    </source>
</evidence>
<organism evidence="1 2">
    <name type="scientific">Thiohalocapsa marina</name>
    <dbReference type="NCBI Taxonomy" id="424902"/>
    <lineage>
        <taxon>Bacteria</taxon>
        <taxon>Pseudomonadati</taxon>
        <taxon>Pseudomonadota</taxon>
        <taxon>Gammaproteobacteria</taxon>
        <taxon>Chromatiales</taxon>
        <taxon>Chromatiaceae</taxon>
        <taxon>Thiohalocapsa</taxon>
    </lineage>
</organism>
<dbReference type="EMBL" id="VWXX01000004">
    <property type="protein sequence ID" value="KAA6186719.1"/>
    <property type="molecule type" value="Genomic_DNA"/>
</dbReference>
<protein>
    <submittedName>
        <fullName evidence="1">Acetyltransferase</fullName>
    </submittedName>
</protein>
<dbReference type="AlphaFoldDB" id="A0A5M8FPL7"/>
<dbReference type="RefSeq" id="WP_150091011.1">
    <property type="nucleotide sequence ID" value="NZ_JBFUOH010000052.1"/>
</dbReference>
<comment type="caution">
    <text evidence="1">The sequence shown here is derived from an EMBL/GenBank/DDBJ whole genome shotgun (WGS) entry which is preliminary data.</text>
</comment>
<reference evidence="1 2" key="1">
    <citation type="submission" date="2019-09" db="EMBL/GenBank/DDBJ databases">
        <title>Whole-genome sequence of the purple sulfur bacterium Thiohalocapsa marina DSM 19078.</title>
        <authorList>
            <person name="Kyndt J.A."/>
            <person name="Meyer T.E."/>
        </authorList>
    </citation>
    <scope>NUCLEOTIDE SEQUENCE [LARGE SCALE GENOMIC DNA]</scope>
    <source>
        <strain evidence="1 2">DSM 19078</strain>
    </source>
</reference>
<gene>
    <name evidence="1" type="ORF">F2Q65_04950</name>
</gene>
<dbReference type="OrthoDB" id="9810649at2"/>
<name>A0A5M8FPL7_9GAMM</name>
<dbReference type="GO" id="GO:0016740">
    <property type="term" value="F:transferase activity"/>
    <property type="evidence" value="ECO:0007669"/>
    <property type="project" value="UniProtKB-KW"/>
</dbReference>